<dbReference type="EMBL" id="QPJS01000001">
    <property type="protein sequence ID" value="RCX05594.1"/>
    <property type="molecule type" value="Genomic_DNA"/>
</dbReference>
<evidence type="ECO:0000313" key="2">
    <source>
        <dbReference type="EMBL" id="RCX05594.1"/>
    </source>
</evidence>
<feature type="coiled-coil region" evidence="1">
    <location>
        <begin position="447"/>
        <end position="487"/>
    </location>
</feature>
<keyword evidence="3" id="KW-1185">Reference proteome</keyword>
<keyword evidence="1" id="KW-0175">Coiled coil</keyword>
<proteinExistence type="predicted"/>
<evidence type="ECO:0000256" key="1">
    <source>
        <dbReference type="SAM" id="Coils"/>
    </source>
</evidence>
<name>A0A369ADT6_9FLAO</name>
<evidence type="ECO:0000313" key="3">
    <source>
        <dbReference type="Proteomes" id="UP000253517"/>
    </source>
</evidence>
<dbReference type="Proteomes" id="UP000253517">
    <property type="component" value="Unassembled WGS sequence"/>
</dbReference>
<dbReference type="AlphaFoldDB" id="A0A369ADT6"/>
<protein>
    <submittedName>
        <fullName evidence="2">Uncharacterized protein</fullName>
    </submittedName>
</protein>
<reference evidence="2 3" key="1">
    <citation type="submission" date="2018-07" db="EMBL/GenBank/DDBJ databases">
        <title>Genomic Encyclopedia of Type Strains, Phase IV (KMG-IV): sequencing the most valuable type-strain genomes for metagenomic binning, comparative biology and taxonomic classification.</title>
        <authorList>
            <person name="Goeker M."/>
        </authorList>
    </citation>
    <scope>NUCLEOTIDE SEQUENCE [LARGE SCALE GENOMIC DNA]</scope>
    <source>
        <strain evidence="2 3">DSM 21410</strain>
    </source>
</reference>
<gene>
    <name evidence="2" type="ORF">DES35_101882</name>
</gene>
<comment type="caution">
    <text evidence="2">The sequence shown here is derived from an EMBL/GenBank/DDBJ whole genome shotgun (WGS) entry which is preliminary data.</text>
</comment>
<accession>A0A369ADT6</accession>
<sequence length="662" mass="77396">MAVRIIIQNMNLFFCKNFFHFLLLLYLLLTISDHQLNAQQKNHFSKKTSLSKDSVRYVYYDYILQKEKIILHGLFEYYLDIQHSDSLKQLYLLNAEFNNGKLNGKYKCGKVKYRLDYENVRPSVTNMKIPLSGTISHIEGSFANNVPVGKWIFTTSKIDNQVYVDTFQVSTIPVENGKINGYIEFHDRTKNLSWNLKTIQGQLSGTSHLFFRDYIDDTCKMYFSDGIPMYIVCKDTVIFTEDDAENYTDIEPDSSIYYYFISRIPSNLKDRELMTALLSSITNFFIHFDYNFQNNGPEFSDETLRIETPNLFKSLFSLPVANVSEADKKFLTNCLHQLYLNQSLLDSALAIFNTLLISQNNIDHSLKVGLLEKYKSTTRDLIHKISALNGKYSAFISKEQWIINMLDDLRQNREFTISHKGTFVDGKIRIPEEIDFSDWKVVLDTLVTFYIREIENLLSEAKNAEKIRKSNDEYHQLVEKIEEVADQIRKILSSDGSFFFSNSITEKYRKAYKELLDLQLSNLVDYSDSNRKLIAIQSLKCLNDILEKLKNTSNLQTLSDNVHNKFHKLEFNPYTNTSITEIQHPRVHKAYREILLPRLIHMLGETATNGNCDEFSDKYQNIETVLKFMLETDDSKMKSYNRKIRRKDNFETLIKKLSLDIR</sequence>
<organism evidence="2 3">
    <name type="scientific">Schleiferia thermophila</name>
    <dbReference type="NCBI Taxonomy" id="884107"/>
    <lineage>
        <taxon>Bacteria</taxon>
        <taxon>Pseudomonadati</taxon>
        <taxon>Bacteroidota</taxon>
        <taxon>Flavobacteriia</taxon>
        <taxon>Flavobacteriales</taxon>
        <taxon>Schleiferiaceae</taxon>
        <taxon>Schleiferia</taxon>
    </lineage>
</organism>